<evidence type="ECO:0000313" key="2">
    <source>
        <dbReference type="Proteomes" id="UP001234297"/>
    </source>
</evidence>
<name>A0ACC2KDI4_PERAE</name>
<sequence length="172" mass="19259">MAYPVVSVVETYKGTGVALFALECSLAELEETRVWIMIRAFGGLWFDSEKRLLGKDKQMSEKMFVMGMGRIQNSDSEAFSGRSFVGPPQSMSMMISLIDWDHGCQLYFHVAGTTPSKRSVVSCNARPEQCQKACTRVVSEYALVERCVHDGSRPRREIFSKYVGSSSCEIES</sequence>
<organism evidence="1 2">
    <name type="scientific">Persea americana</name>
    <name type="common">Avocado</name>
    <dbReference type="NCBI Taxonomy" id="3435"/>
    <lineage>
        <taxon>Eukaryota</taxon>
        <taxon>Viridiplantae</taxon>
        <taxon>Streptophyta</taxon>
        <taxon>Embryophyta</taxon>
        <taxon>Tracheophyta</taxon>
        <taxon>Spermatophyta</taxon>
        <taxon>Magnoliopsida</taxon>
        <taxon>Magnoliidae</taxon>
        <taxon>Laurales</taxon>
        <taxon>Lauraceae</taxon>
        <taxon>Persea</taxon>
    </lineage>
</organism>
<proteinExistence type="predicted"/>
<evidence type="ECO:0000313" key="1">
    <source>
        <dbReference type="EMBL" id="KAJ8618973.1"/>
    </source>
</evidence>
<dbReference type="EMBL" id="CM056812">
    <property type="protein sequence ID" value="KAJ8618973.1"/>
    <property type="molecule type" value="Genomic_DNA"/>
</dbReference>
<comment type="caution">
    <text evidence="1">The sequence shown here is derived from an EMBL/GenBank/DDBJ whole genome shotgun (WGS) entry which is preliminary data.</text>
</comment>
<reference evidence="1 2" key="1">
    <citation type="journal article" date="2022" name="Hortic Res">
        <title>A haplotype resolved chromosomal level avocado genome allows analysis of novel avocado genes.</title>
        <authorList>
            <person name="Nath O."/>
            <person name="Fletcher S.J."/>
            <person name="Hayward A."/>
            <person name="Shaw L.M."/>
            <person name="Masouleh A.K."/>
            <person name="Furtado A."/>
            <person name="Henry R.J."/>
            <person name="Mitter N."/>
        </authorList>
    </citation>
    <scope>NUCLEOTIDE SEQUENCE [LARGE SCALE GENOMIC DNA]</scope>
    <source>
        <strain evidence="2">cv. Hass</strain>
    </source>
</reference>
<keyword evidence="2" id="KW-1185">Reference proteome</keyword>
<accession>A0ACC2KDI4</accession>
<gene>
    <name evidence="1" type="ORF">MRB53_015159</name>
</gene>
<dbReference type="Proteomes" id="UP001234297">
    <property type="component" value="Chromosome 4"/>
</dbReference>
<protein>
    <submittedName>
        <fullName evidence="1">Uncharacterized protein</fullName>
    </submittedName>
</protein>